<organism evidence="1 2">
    <name type="scientific">Citrus sinensis</name>
    <name type="common">Sweet orange</name>
    <name type="synonym">Citrus aurantium var. sinensis</name>
    <dbReference type="NCBI Taxonomy" id="2711"/>
    <lineage>
        <taxon>Eukaryota</taxon>
        <taxon>Viridiplantae</taxon>
        <taxon>Streptophyta</taxon>
        <taxon>Embryophyta</taxon>
        <taxon>Tracheophyta</taxon>
        <taxon>Spermatophyta</taxon>
        <taxon>Magnoliopsida</taxon>
        <taxon>eudicotyledons</taxon>
        <taxon>Gunneridae</taxon>
        <taxon>Pentapetalae</taxon>
        <taxon>rosids</taxon>
        <taxon>malvids</taxon>
        <taxon>Sapindales</taxon>
        <taxon>Rutaceae</taxon>
        <taxon>Aurantioideae</taxon>
        <taxon>Citrus</taxon>
    </lineage>
</organism>
<keyword evidence="2" id="KW-1185">Reference proteome</keyword>
<sequence>MGHPESDCLCLSPKCKKQLQRMLRWKIKRVEKRKRFEGAQKPVLVRRKLRQQMKETMDPILSTNFYCSV</sequence>
<accession>A0A067GAW4</accession>
<dbReference type="SMR" id="A0A067GAW4"/>
<dbReference type="AlphaFoldDB" id="A0A067GAW4"/>
<dbReference type="Proteomes" id="UP000027120">
    <property type="component" value="Unassembled WGS sequence"/>
</dbReference>
<evidence type="ECO:0000313" key="1">
    <source>
        <dbReference type="EMBL" id="KDO75765.1"/>
    </source>
</evidence>
<dbReference type="EMBL" id="KK784882">
    <property type="protein sequence ID" value="KDO75765.1"/>
    <property type="molecule type" value="Genomic_DNA"/>
</dbReference>
<proteinExistence type="predicted"/>
<gene>
    <name evidence="1" type="ORF">CISIN_1g044809mg</name>
</gene>
<evidence type="ECO:0000313" key="2">
    <source>
        <dbReference type="Proteomes" id="UP000027120"/>
    </source>
</evidence>
<protein>
    <submittedName>
        <fullName evidence="1">Uncharacterized protein</fullName>
    </submittedName>
</protein>
<name>A0A067GAW4_CITSI</name>
<reference evidence="1 2" key="1">
    <citation type="submission" date="2014-04" db="EMBL/GenBank/DDBJ databases">
        <authorList>
            <consortium name="International Citrus Genome Consortium"/>
            <person name="Gmitter F."/>
            <person name="Chen C."/>
            <person name="Farmerie W."/>
            <person name="Harkins T."/>
            <person name="Desany B."/>
            <person name="Mohiuddin M."/>
            <person name="Kodira C."/>
            <person name="Borodovsky M."/>
            <person name="Lomsadze A."/>
            <person name="Burns P."/>
            <person name="Jenkins J."/>
            <person name="Prochnik S."/>
            <person name="Shu S."/>
            <person name="Chapman J."/>
            <person name="Pitluck S."/>
            <person name="Schmutz J."/>
            <person name="Rokhsar D."/>
        </authorList>
    </citation>
    <scope>NUCLEOTIDE SEQUENCE</scope>
</reference>